<dbReference type="PANTHER" id="PTHR43827">
    <property type="entry name" value="2,5-DIKETO-D-GLUCONIC ACID REDUCTASE"/>
    <property type="match status" value="1"/>
</dbReference>
<sequence>MAANIPYFTFNNGQKIPSIGMGCWMGSPGGGETVEVMVKNALKQHGYRHLDTVSRIDVLSYSNEEHVGKAIRDSGVPREDIFVTTKLPNKHHHMVRESFETSLKALGLDYVDLYLIHWPQSDTEQGEHIPCGQYPTVVDTWKQMEQLLDTGKVKSIGVSNFSIKTLTELLAQCTVVPATNQVEVHPCLPSFALQEFCAEKGILLTAYSPLGRPLPGQGKPIFFTDPDVLAIAERLGASPAQVVISWGVQRGIIVIPKSENVERMKANITLVKLTEADMALLSGIHTRPGMHKSLLTYHNYTDDGLIFGWTYEQLGWNMNKGGVVVVVDD</sequence>
<protein>
    <recommendedName>
        <fullName evidence="7">NADP-dependent oxidoreductase domain-containing protein</fullName>
    </recommendedName>
</protein>
<dbReference type="InterPro" id="IPR018170">
    <property type="entry name" value="Aldo/ket_reductase_CS"/>
</dbReference>
<reference evidence="8 9" key="1">
    <citation type="journal article" date="2012" name="Science">
        <title>The Paleozoic origin of enzymatic lignin decomposition reconstructed from 31 fungal genomes.</title>
        <authorList>
            <person name="Floudas D."/>
            <person name="Binder M."/>
            <person name="Riley R."/>
            <person name="Barry K."/>
            <person name="Blanchette R.A."/>
            <person name="Henrissat B."/>
            <person name="Martinez A.T."/>
            <person name="Otillar R."/>
            <person name="Spatafora J.W."/>
            <person name="Yadav J.S."/>
            <person name="Aerts A."/>
            <person name="Benoit I."/>
            <person name="Boyd A."/>
            <person name="Carlson A."/>
            <person name="Copeland A."/>
            <person name="Coutinho P.M."/>
            <person name="de Vries R.P."/>
            <person name="Ferreira P."/>
            <person name="Findley K."/>
            <person name="Foster B."/>
            <person name="Gaskell J."/>
            <person name="Glotzer D."/>
            <person name="Gorecki P."/>
            <person name="Heitman J."/>
            <person name="Hesse C."/>
            <person name="Hori C."/>
            <person name="Igarashi K."/>
            <person name="Jurgens J.A."/>
            <person name="Kallen N."/>
            <person name="Kersten P."/>
            <person name="Kohler A."/>
            <person name="Kuees U."/>
            <person name="Kumar T.K.A."/>
            <person name="Kuo A."/>
            <person name="LaButti K."/>
            <person name="Larrondo L.F."/>
            <person name="Lindquist E."/>
            <person name="Ling A."/>
            <person name="Lombard V."/>
            <person name="Lucas S."/>
            <person name="Lundell T."/>
            <person name="Martin R."/>
            <person name="McLaughlin D.J."/>
            <person name="Morgenstern I."/>
            <person name="Morin E."/>
            <person name="Murat C."/>
            <person name="Nagy L.G."/>
            <person name="Nolan M."/>
            <person name="Ohm R.A."/>
            <person name="Patyshakuliyeva A."/>
            <person name="Rokas A."/>
            <person name="Ruiz-Duenas F.J."/>
            <person name="Sabat G."/>
            <person name="Salamov A."/>
            <person name="Samejima M."/>
            <person name="Schmutz J."/>
            <person name="Slot J.C."/>
            <person name="St John F."/>
            <person name="Stenlid J."/>
            <person name="Sun H."/>
            <person name="Sun S."/>
            <person name="Syed K."/>
            <person name="Tsang A."/>
            <person name="Wiebenga A."/>
            <person name="Young D."/>
            <person name="Pisabarro A."/>
            <person name="Eastwood D.C."/>
            <person name="Martin F."/>
            <person name="Cullen D."/>
            <person name="Grigoriev I.V."/>
            <person name="Hibbett D.S."/>
        </authorList>
    </citation>
    <scope>NUCLEOTIDE SEQUENCE</scope>
    <source>
        <strain evidence="9">FP-58527</strain>
    </source>
</reference>
<evidence type="ECO:0000256" key="2">
    <source>
        <dbReference type="ARBA" id="ARBA00022857"/>
    </source>
</evidence>
<dbReference type="PROSITE" id="PS00062">
    <property type="entry name" value="ALDOKETO_REDUCTASE_2"/>
    <property type="match status" value="1"/>
</dbReference>
<feature type="binding site" evidence="5">
    <location>
        <position position="117"/>
    </location>
    <ligand>
        <name>substrate</name>
    </ligand>
</feature>
<dbReference type="STRING" id="743788.S8FK81"/>
<dbReference type="AlphaFoldDB" id="S8FK81"/>
<evidence type="ECO:0000313" key="9">
    <source>
        <dbReference type="Proteomes" id="UP000015241"/>
    </source>
</evidence>
<evidence type="ECO:0000313" key="8">
    <source>
        <dbReference type="EMBL" id="EPS98714.1"/>
    </source>
</evidence>
<keyword evidence="9" id="KW-1185">Reference proteome</keyword>
<evidence type="ECO:0000256" key="6">
    <source>
        <dbReference type="PIRSR" id="PIRSR000097-3"/>
    </source>
</evidence>
<dbReference type="Gene3D" id="3.20.20.100">
    <property type="entry name" value="NADP-dependent oxidoreductase domain"/>
    <property type="match status" value="1"/>
</dbReference>
<keyword evidence="3" id="KW-0560">Oxidoreductase</keyword>
<comment type="similarity">
    <text evidence="1">Belongs to the aldo/keto reductase family.</text>
</comment>
<dbReference type="PRINTS" id="PR00069">
    <property type="entry name" value="ALDKETRDTASE"/>
</dbReference>
<proteinExistence type="inferred from homology"/>
<dbReference type="OrthoDB" id="5945798at2759"/>
<feature type="active site" description="Proton donor" evidence="4">
    <location>
        <position position="61"/>
    </location>
</feature>
<dbReference type="InParanoid" id="S8FK81"/>
<dbReference type="Pfam" id="PF00248">
    <property type="entry name" value="Aldo_ket_red"/>
    <property type="match status" value="1"/>
</dbReference>
<dbReference type="InterPro" id="IPR023210">
    <property type="entry name" value="NADP_OxRdtase_dom"/>
</dbReference>
<gene>
    <name evidence="8" type="ORF">FOMPIDRAFT_1126072</name>
</gene>
<evidence type="ECO:0000256" key="1">
    <source>
        <dbReference type="ARBA" id="ARBA00007905"/>
    </source>
</evidence>
<name>S8FK81_FOMSC</name>
<dbReference type="InterPro" id="IPR020471">
    <property type="entry name" value="AKR"/>
</dbReference>
<evidence type="ECO:0000259" key="7">
    <source>
        <dbReference type="Pfam" id="PF00248"/>
    </source>
</evidence>
<dbReference type="PANTHER" id="PTHR43827:SF3">
    <property type="entry name" value="NADP-DEPENDENT OXIDOREDUCTASE DOMAIN-CONTAINING PROTEIN"/>
    <property type="match status" value="1"/>
</dbReference>
<feature type="domain" description="NADP-dependent oxidoreductase" evidence="7">
    <location>
        <begin position="19"/>
        <end position="282"/>
    </location>
</feature>
<evidence type="ECO:0000256" key="4">
    <source>
        <dbReference type="PIRSR" id="PIRSR000097-1"/>
    </source>
</evidence>
<dbReference type="PIRSF" id="PIRSF000097">
    <property type="entry name" value="AKR"/>
    <property type="match status" value="1"/>
</dbReference>
<dbReference type="eggNOG" id="KOG1577">
    <property type="taxonomic scope" value="Eukaryota"/>
</dbReference>
<accession>S8FK81</accession>
<dbReference type="CDD" id="cd19071">
    <property type="entry name" value="AKR_AKR1-5-like"/>
    <property type="match status" value="1"/>
</dbReference>
<evidence type="ECO:0000256" key="5">
    <source>
        <dbReference type="PIRSR" id="PIRSR000097-2"/>
    </source>
</evidence>
<keyword evidence="2" id="KW-0521">NADP</keyword>
<evidence type="ECO:0000256" key="3">
    <source>
        <dbReference type="ARBA" id="ARBA00023002"/>
    </source>
</evidence>
<feature type="site" description="Lowers pKa of active site Tyr" evidence="6">
    <location>
        <position position="86"/>
    </location>
</feature>
<dbReference type="InterPro" id="IPR036812">
    <property type="entry name" value="NAD(P)_OxRdtase_dom_sf"/>
</dbReference>
<organism evidence="8 9">
    <name type="scientific">Fomitopsis schrenkii</name>
    <name type="common">Brown rot fungus</name>
    <dbReference type="NCBI Taxonomy" id="2126942"/>
    <lineage>
        <taxon>Eukaryota</taxon>
        <taxon>Fungi</taxon>
        <taxon>Dikarya</taxon>
        <taxon>Basidiomycota</taxon>
        <taxon>Agaricomycotina</taxon>
        <taxon>Agaricomycetes</taxon>
        <taxon>Polyporales</taxon>
        <taxon>Fomitopsis</taxon>
    </lineage>
</organism>
<dbReference type="FunFam" id="3.20.20.100:FF:000002">
    <property type="entry name" value="2,5-diketo-D-gluconic acid reductase A"/>
    <property type="match status" value="1"/>
</dbReference>
<dbReference type="HOGENOM" id="CLU_023205_0_0_1"/>
<dbReference type="GO" id="GO:0016616">
    <property type="term" value="F:oxidoreductase activity, acting on the CH-OH group of donors, NAD or NADP as acceptor"/>
    <property type="evidence" value="ECO:0007669"/>
    <property type="project" value="UniProtKB-ARBA"/>
</dbReference>
<dbReference type="EMBL" id="KE504163">
    <property type="protein sequence ID" value="EPS98714.1"/>
    <property type="molecule type" value="Genomic_DNA"/>
</dbReference>
<dbReference type="Proteomes" id="UP000015241">
    <property type="component" value="Unassembled WGS sequence"/>
</dbReference>
<dbReference type="SUPFAM" id="SSF51430">
    <property type="entry name" value="NAD(P)-linked oxidoreductase"/>
    <property type="match status" value="1"/>
</dbReference>